<evidence type="ECO:0000256" key="3">
    <source>
        <dbReference type="ARBA" id="ARBA00022771"/>
    </source>
</evidence>
<gene>
    <name evidence="6" type="ORF">F3Y22_tig00112159pilonHSYRG00403</name>
</gene>
<dbReference type="Proteomes" id="UP000436088">
    <property type="component" value="Unassembled WGS sequence"/>
</dbReference>
<dbReference type="EMBL" id="VEPZ02001512">
    <property type="protein sequence ID" value="KAE8670399.1"/>
    <property type="molecule type" value="Genomic_DNA"/>
</dbReference>
<proteinExistence type="predicted"/>
<comment type="caution">
    <text evidence="6">The sequence shown here is derived from an EMBL/GenBank/DDBJ whole genome shotgun (WGS) entry which is preliminary data.</text>
</comment>
<keyword evidence="4" id="KW-0862">Zinc</keyword>
<name>A0A6A2Y945_HIBSY</name>
<dbReference type="PROSITE" id="PS50081">
    <property type="entry name" value="ZF_DAG_PE_2"/>
    <property type="match status" value="1"/>
</dbReference>
<dbReference type="Pfam" id="PF03107">
    <property type="entry name" value="C1_2"/>
    <property type="match status" value="8"/>
</dbReference>
<keyword evidence="2" id="KW-0677">Repeat</keyword>
<dbReference type="InterPro" id="IPR002219">
    <property type="entry name" value="PKC_DAG/PE"/>
</dbReference>
<keyword evidence="7" id="KW-1185">Reference proteome</keyword>
<dbReference type="GO" id="GO:0008270">
    <property type="term" value="F:zinc ion binding"/>
    <property type="evidence" value="ECO:0007669"/>
    <property type="project" value="UniProtKB-KW"/>
</dbReference>
<dbReference type="InterPro" id="IPR046349">
    <property type="entry name" value="C1-like_sf"/>
</dbReference>
<evidence type="ECO:0000256" key="2">
    <source>
        <dbReference type="ARBA" id="ARBA00022737"/>
    </source>
</evidence>
<dbReference type="InterPro" id="IPR053192">
    <property type="entry name" value="Vacuole_Formation_Reg"/>
</dbReference>
<accession>A0A6A2Y945</accession>
<protein>
    <submittedName>
        <fullName evidence="6">Detected protein of confused Function</fullName>
    </submittedName>
</protein>
<dbReference type="InterPro" id="IPR001965">
    <property type="entry name" value="Znf_PHD"/>
</dbReference>
<dbReference type="PANTHER" id="PTHR32410">
    <property type="entry name" value="CYSTEINE/HISTIDINE-RICH C1 DOMAIN FAMILY PROTEIN"/>
    <property type="match status" value="1"/>
</dbReference>
<evidence type="ECO:0000313" key="6">
    <source>
        <dbReference type="EMBL" id="KAE8670399.1"/>
    </source>
</evidence>
<dbReference type="SUPFAM" id="SSF57889">
    <property type="entry name" value="Cysteine-rich domain"/>
    <property type="match status" value="7"/>
</dbReference>
<dbReference type="SMART" id="SM00109">
    <property type="entry name" value="C1"/>
    <property type="match status" value="5"/>
</dbReference>
<keyword evidence="3" id="KW-0863">Zinc-finger</keyword>
<reference evidence="6" key="1">
    <citation type="submission" date="2019-09" db="EMBL/GenBank/DDBJ databases">
        <title>Draft genome information of white flower Hibiscus syriacus.</title>
        <authorList>
            <person name="Kim Y.-M."/>
        </authorList>
    </citation>
    <scope>NUCLEOTIDE SEQUENCE [LARGE SCALE GENOMIC DNA]</scope>
    <source>
        <strain evidence="6">YM2019G1</strain>
    </source>
</reference>
<evidence type="ECO:0000256" key="1">
    <source>
        <dbReference type="ARBA" id="ARBA00022723"/>
    </source>
</evidence>
<dbReference type="PANTHER" id="PTHR32410:SF169">
    <property type="entry name" value="C1 DOMAIN FAMILY PROTEIN, PUTATIVE-RELATED"/>
    <property type="match status" value="1"/>
</dbReference>
<evidence type="ECO:0000256" key="4">
    <source>
        <dbReference type="ARBA" id="ARBA00022833"/>
    </source>
</evidence>
<feature type="domain" description="Phorbol-ester/DAG-type" evidence="5">
    <location>
        <begin position="9"/>
        <end position="60"/>
    </location>
</feature>
<keyword evidence="1" id="KW-0479">Metal-binding</keyword>
<sequence>MESQNFGHMHPMVFNEERGNETKEAHCGRCGEMVSGPWFSCAECGFSLHSKCAKAPSPIHHPFHRNHPLVLLPKSPYKSGRCICNFCGEKSESFVYHCSCQIDLHIKCALFTLSIAEKKPEELKHIATIDPPVEPGEGNKLPENCVCFGCWEPLGESTYFSIDCGFNLHKKCAQLPHEINHPFHKQHPLVLQFSVQLSSCNICQRTRYRGFLYCCSPCKFEVHIKCAELPSKISNPSHRRHALVLQSNHENIPCKACPETQNPKFVYSCSPCKFALHTECATPPPFIKGKYHEHPFTLFWKVSFICDACGLEGNSVSYICSACNFVIHPKCASIPPIIKVRRHHHPVFHNYFLSGNEFKNRVCEFCDTEVNIDHGSYFCSDCNFIAHVKCAMKEGFYVVIEAKDLDEELDDDLASINPITRVIDLNEAGEMTRIKHFSHAHNLILSDNFMDNDKTCDGCMLLISASFYYCSSYCDFYLHKTCARSPRKKLQWSHRHIRGLILVVGYIFKCRLCYCESSGFAYNVKIRDRCDEHPLALTYQEDNDYSEYLHCDICEKRRDQNHWFYHCATCDFSAHPQCVPQSRLLIKPGSTYKAEGHHPHPLTFVRKPHYYLRCNKCSNLCQDLALQCADSTCNYTVHWGCVKPVDFDDDKPVALYKTQADC</sequence>
<dbReference type="InterPro" id="IPR004146">
    <property type="entry name" value="DC1"/>
</dbReference>
<evidence type="ECO:0000313" key="7">
    <source>
        <dbReference type="Proteomes" id="UP000436088"/>
    </source>
</evidence>
<evidence type="ECO:0000259" key="5">
    <source>
        <dbReference type="PROSITE" id="PS50081"/>
    </source>
</evidence>
<dbReference type="SMART" id="SM00249">
    <property type="entry name" value="PHD"/>
    <property type="match status" value="4"/>
</dbReference>
<organism evidence="6 7">
    <name type="scientific">Hibiscus syriacus</name>
    <name type="common">Rose of Sharon</name>
    <dbReference type="NCBI Taxonomy" id="106335"/>
    <lineage>
        <taxon>Eukaryota</taxon>
        <taxon>Viridiplantae</taxon>
        <taxon>Streptophyta</taxon>
        <taxon>Embryophyta</taxon>
        <taxon>Tracheophyta</taxon>
        <taxon>Spermatophyta</taxon>
        <taxon>Magnoliopsida</taxon>
        <taxon>eudicotyledons</taxon>
        <taxon>Gunneridae</taxon>
        <taxon>Pentapetalae</taxon>
        <taxon>rosids</taxon>
        <taxon>malvids</taxon>
        <taxon>Malvales</taxon>
        <taxon>Malvaceae</taxon>
        <taxon>Malvoideae</taxon>
        <taxon>Hibiscus</taxon>
    </lineage>
</organism>
<dbReference type="AlphaFoldDB" id="A0A6A2Y945"/>